<protein>
    <recommendedName>
        <fullName evidence="4">RNase III domain-containing protein</fullName>
    </recommendedName>
</protein>
<evidence type="ECO:0000256" key="1">
    <source>
        <dbReference type="ARBA" id="ARBA00022722"/>
    </source>
</evidence>
<feature type="domain" description="RNase III" evidence="4">
    <location>
        <begin position="29"/>
        <end position="124"/>
    </location>
</feature>
<keyword evidence="5" id="KW-0934">Plastid</keyword>
<evidence type="ECO:0000313" key="5">
    <source>
        <dbReference type="EMBL" id="APP88019.1"/>
    </source>
</evidence>
<keyword evidence="2" id="KW-0255">Endonuclease</keyword>
<dbReference type="PANTHER" id="PTHR34276:SF1">
    <property type="entry name" value="MINI-RIBONUCLEASE 3"/>
    <property type="match status" value="1"/>
</dbReference>
<organism evidence="5">
    <name type="scientific">Paulinella micropora</name>
    <dbReference type="NCBI Taxonomy" id="1928728"/>
    <lineage>
        <taxon>Eukaryota</taxon>
        <taxon>Sar</taxon>
        <taxon>Rhizaria</taxon>
        <taxon>Cercozoa</taxon>
        <taxon>Imbricatea</taxon>
        <taxon>Silicofilosea</taxon>
        <taxon>Euglyphida</taxon>
        <taxon>Paulinellidae</taxon>
        <taxon>Paulinella</taxon>
    </lineage>
</organism>
<proteinExistence type="inferred from homology"/>
<evidence type="ECO:0000256" key="2">
    <source>
        <dbReference type="ARBA" id="ARBA00022759"/>
    </source>
</evidence>
<name>A0A1L5YBD2_9EUKA</name>
<evidence type="ECO:0000259" key="4">
    <source>
        <dbReference type="Pfam" id="PF00636"/>
    </source>
</evidence>
<dbReference type="EMBL" id="MG976688">
    <property type="protein sequence ID" value="AXY63177.1"/>
    <property type="molecule type" value="Genomic_DNA"/>
</dbReference>
<keyword evidence="3" id="KW-0378">Hydrolase</keyword>
<dbReference type="Gene3D" id="1.10.1520.10">
    <property type="entry name" value="Ribonuclease III domain"/>
    <property type="match status" value="1"/>
</dbReference>
<dbReference type="SUPFAM" id="SSF69065">
    <property type="entry name" value="RNase III domain-like"/>
    <property type="match status" value="1"/>
</dbReference>
<reference evidence="5" key="1">
    <citation type="journal article" date="2017" name="Protist">
        <title>Diversity of the Photosynthetic Paulinella Species, with the Description of Paulinella micropora sp. nov. and the Chromatophore Genome Sequence for strain KR01.</title>
        <authorList>
            <person name="Lhee D."/>
            <person name="Yang E.C."/>
            <person name="Kim J.I."/>
            <person name="Nakayama T."/>
            <person name="Zuccarello G."/>
            <person name="Andersen R.A."/>
            <person name="Yoon H.S."/>
        </authorList>
    </citation>
    <scope>NUCLEOTIDE SEQUENCE</scope>
    <source>
        <strain evidence="5">KR01</strain>
    </source>
</reference>
<dbReference type="InterPro" id="IPR000999">
    <property type="entry name" value="RNase_III_dom"/>
</dbReference>
<dbReference type="GO" id="GO:0006396">
    <property type="term" value="P:RNA processing"/>
    <property type="evidence" value="ECO:0007669"/>
    <property type="project" value="InterPro"/>
</dbReference>
<geneLocation type="plastid" evidence="5"/>
<dbReference type="PANTHER" id="PTHR34276">
    <property type="entry name" value="MINI-RIBONUCLEASE 3"/>
    <property type="match status" value="1"/>
</dbReference>
<accession>A0A1L5YBD2</accession>
<evidence type="ECO:0000256" key="3">
    <source>
        <dbReference type="ARBA" id="ARBA00022801"/>
    </source>
</evidence>
<keyword evidence="1" id="KW-0540">Nuclease</keyword>
<evidence type="ECO:0000313" key="6">
    <source>
        <dbReference type="EMBL" id="AXY63177.1"/>
    </source>
</evidence>
<dbReference type="GO" id="GO:0004525">
    <property type="term" value="F:ribonuclease III activity"/>
    <property type="evidence" value="ECO:0007669"/>
    <property type="project" value="InterPro"/>
</dbReference>
<dbReference type="HAMAP" id="MF_01468">
    <property type="entry name" value="RNase_Mini_III"/>
    <property type="match status" value="1"/>
</dbReference>
<dbReference type="EMBL" id="KX897545">
    <property type="protein sequence ID" value="APP88019.1"/>
    <property type="molecule type" value="Genomic_DNA"/>
</dbReference>
<gene>
    <name evidence="5" type="ORF">PCKR_224</name>
    <name evidence="6" type="ORF">PMNZ_224</name>
</gene>
<sequence length="140" mass="15621">MLLSLKDSMTDWLKTIPCLAPVRELGPLQLAWLGDAVWELHQRLRHCNVPGRSKDLHCAVVNSVKATAQADALEKLKPFLEKNELNLVRKGRNSAGRGPRNINSAAYAHATGFETMIGWLFLQNPLRLAQLLDQLEEGIS</sequence>
<dbReference type="InterPro" id="IPR036389">
    <property type="entry name" value="RNase_III_sf"/>
</dbReference>
<dbReference type="Pfam" id="PF00636">
    <property type="entry name" value="Ribonuclease_3"/>
    <property type="match status" value="1"/>
</dbReference>
<dbReference type="AlphaFoldDB" id="A0A1L5YBD2"/>
<dbReference type="PIRSF" id="PIRSF005520">
    <property type="entry name" value="UCP005520"/>
    <property type="match status" value="1"/>
</dbReference>
<reference evidence="6" key="2">
    <citation type="submission" date="2018-02" db="EMBL/GenBank/DDBJ databases">
        <title>Genome reduction pattern in chromatophore genome of Paulinella.</title>
        <authorList>
            <person name="Lhee D."/>
            <person name="Yoon H.S."/>
        </authorList>
    </citation>
    <scope>NUCLEOTIDE SEQUENCE</scope>
    <source>
        <strain evidence="6">NZ27</strain>
    </source>
</reference>
<dbReference type="InterPro" id="IPR008226">
    <property type="entry name" value="Mini3_fam"/>
</dbReference>